<comment type="caution">
    <text evidence="2">The sequence shown here is derived from an EMBL/GenBank/DDBJ whole genome shotgun (WGS) entry which is preliminary data.</text>
</comment>
<keyword evidence="3" id="KW-1185">Reference proteome</keyword>
<accession>A0ABP5V2G6</accession>
<sequence>MHECHPRCEMKVYGEYRTENLIFAEYDRMTAVGPRLENPLGEGGSGTYRSTLAPPHRQGLRHG</sequence>
<evidence type="ECO:0000256" key="1">
    <source>
        <dbReference type="SAM" id="MobiDB-lite"/>
    </source>
</evidence>
<proteinExistence type="predicted"/>
<evidence type="ECO:0000313" key="2">
    <source>
        <dbReference type="EMBL" id="GAA2391228.1"/>
    </source>
</evidence>
<feature type="region of interest" description="Disordered" evidence="1">
    <location>
        <begin position="35"/>
        <end position="63"/>
    </location>
</feature>
<dbReference type="EMBL" id="BAAATJ010000004">
    <property type="protein sequence ID" value="GAA2391228.1"/>
    <property type="molecule type" value="Genomic_DNA"/>
</dbReference>
<name>A0ABP5V2G6_9ACTN</name>
<organism evidence="2 3">
    <name type="scientific">Streptomyces glaucosporus</name>
    <dbReference type="NCBI Taxonomy" id="284044"/>
    <lineage>
        <taxon>Bacteria</taxon>
        <taxon>Bacillati</taxon>
        <taxon>Actinomycetota</taxon>
        <taxon>Actinomycetes</taxon>
        <taxon>Kitasatosporales</taxon>
        <taxon>Streptomycetaceae</taxon>
        <taxon>Streptomyces</taxon>
    </lineage>
</organism>
<reference evidence="3" key="1">
    <citation type="journal article" date="2019" name="Int. J. Syst. Evol. Microbiol.">
        <title>The Global Catalogue of Microorganisms (GCM) 10K type strain sequencing project: providing services to taxonomists for standard genome sequencing and annotation.</title>
        <authorList>
            <consortium name="The Broad Institute Genomics Platform"/>
            <consortium name="The Broad Institute Genome Sequencing Center for Infectious Disease"/>
            <person name="Wu L."/>
            <person name="Ma J."/>
        </authorList>
    </citation>
    <scope>NUCLEOTIDE SEQUENCE [LARGE SCALE GENOMIC DNA]</scope>
    <source>
        <strain evidence="3">JCM 6921</strain>
    </source>
</reference>
<protein>
    <submittedName>
        <fullName evidence="2">Uncharacterized protein</fullName>
    </submittedName>
</protein>
<evidence type="ECO:0000313" key="3">
    <source>
        <dbReference type="Proteomes" id="UP001500058"/>
    </source>
</evidence>
<gene>
    <name evidence="2" type="ORF">GCM10010420_14100</name>
</gene>
<dbReference type="Proteomes" id="UP001500058">
    <property type="component" value="Unassembled WGS sequence"/>
</dbReference>